<organism evidence="1 2">
    <name type="scientific">Boeremia exigua</name>
    <dbReference type="NCBI Taxonomy" id="749465"/>
    <lineage>
        <taxon>Eukaryota</taxon>
        <taxon>Fungi</taxon>
        <taxon>Dikarya</taxon>
        <taxon>Ascomycota</taxon>
        <taxon>Pezizomycotina</taxon>
        <taxon>Dothideomycetes</taxon>
        <taxon>Pleosporomycetidae</taxon>
        <taxon>Pleosporales</taxon>
        <taxon>Pleosporineae</taxon>
        <taxon>Didymellaceae</taxon>
        <taxon>Boeremia</taxon>
    </lineage>
</organism>
<evidence type="ECO:0000313" key="1">
    <source>
        <dbReference type="EMBL" id="KAJ8113784.1"/>
    </source>
</evidence>
<dbReference type="EMBL" id="JAPHNI010000231">
    <property type="protein sequence ID" value="KAJ8113784.1"/>
    <property type="molecule type" value="Genomic_DNA"/>
</dbReference>
<evidence type="ECO:0000313" key="2">
    <source>
        <dbReference type="Proteomes" id="UP001153331"/>
    </source>
</evidence>
<reference evidence="1" key="1">
    <citation type="submission" date="2022-11" db="EMBL/GenBank/DDBJ databases">
        <title>Genome Sequence of Boeremia exigua.</title>
        <authorList>
            <person name="Buettner E."/>
        </authorList>
    </citation>
    <scope>NUCLEOTIDE SEQUENCE</scope>
    <source>
        <strain evidence="1">CU02</strain>
    </source>
</reference>
<accession>A0ACC2IF61</accession>
<name>A0ACC2IF61_9PLEO</name>
<dbReference type="Proteomes" id="UP001153331">
    <property type="component" value="Unassembled WGS sequence"/>
</dbReference>
<comment type="caution">
    <text evidence="1">The sequence shown here is derived from an EMBL/GenBank/DDBJ whole genome shotgun (WGS) entry which is preliminary data.</text>
</comment>
<keyword evidence="2" id="KW-1185">Reference proteome</keyword>
<proteinExistence type="predicted"/>
<gene>
    <name evidence="1" type="ORF">OPT61_g4179</name>
</gene>
<sequence>MDPESVAFQPREDFWRYQSEMLRVQQAQAELADRVARLERKQDDDSRLKNVWGTSSPFPSVLGGTPQQVPLQQPTAEHFSSFDDDDESSNLIGNLQLDTDDEPRRVGTTSRANSVRFDETANHGHWAHASRTSLDFLPRSGSSLGGHALSERSYSHKSDGRQSSAGQSVHSVASGRANSLTSYGPTTPVEAPGLAPGLFILGSVPSIIRCWLDTNFKHDTLLYAAICTGSHMSYLDLHLIGRLGFQDQITQDNDGTRKIKLTVYLPEAVPVSASVHSDSPDPQLPSVTVDFTVVDEYDKSRPKAVQIIIGSDLLRAHNADVLFSTSQLMIYDDDRSKLQVPLVRPEDENAFRSLSTSHGIRHTSKPGSTSKIATVGSLISVEPRVKFLDSIQTENTADHTAQETVNAGSSDDGGSSGRSLDQRLHPVSTTFSRPESKDAQISSPATATQRSGPPPAMLSSWRRDTPEKPSGSLDWANVGKTTASPSDQPRREIKVLRPSRSSSRTFSSSNTAAGPGQSRFFDDGKRKGEGEVSSTGAPTPSLSRTVSNEKDENRPAAAKQRSSNPVGGASAFAWLKGGSR</sequence>
<protein>
    <submittedName>
        <fullName evidence="1">Uncharacterized protein</fullName>
    </submittedName>
</protein>